<protein>
    <submittedName>
        <fullName evidence="2">Uncharacterized protein</fullName>
    </submittedName>
</protein>
<keyword evidence="3" id="KW-1185">Reference proteome</keyword>
<name>A0A3N4H9F1_ASCIM</name>
<gene>
    <name evidence="2" type="ORF">BJ508DRAFT_101626</name>
</gene>
<dbReference type="Proteomes" id="UP000275078">
    <property type="component" value="Unassembled WGS sequence"/>
</dbReference>
<feature type="compositionally biased region" description="Polar residues" evidence="1">
    <location>
        <begin position="115"/>
        <end position="128"/>
    </location>
</feature>
<organism evidence="2 3">
    <name type="scientific">Ascobolus immersus RN42</name>
    <dbReference type="NCBI Taxonomy" id="1160509"/>
    <lineage>
        <taxon>Eukaryota</taxon>
        <taxon>Fungi</taxon>
        <taxon>Dikarya</taxon>
        <taxon>Ascomycota</taxon>
        <taxon>Pezizomycotina</taxon>
        <taxon>Pezizomycetes</taxon>
        <taxon>Pezizales</taxon>
        <taxon>Ascobolaceae</taxon>
        <taxon>Ascobolus</taxon>
    </lineage>
</organism>
<evidence type="ECO:0000313" key="2">
    <source>
        <dbReference type="EMBL" id="RPA71299.1"/>
    </source>
</evidence>
<reference evidence="2 3" key="1">
    <citation type="journal article" date="2018" name="Nat. Ecol. Evol.">
        <title>Pezizomycetes genomes reveal the molecular basis of ectomycorrhizal truffle lifestyle.</title>
        <authorList>
            <person name="Murat C."/>
            <person name="Payen T."/>
            <person name="Noel B."/>
            <person name="Kuo A."/>
            <person name="Morin E."/>
            <person name="Chen J."/>
            <person name="Kohler A."/>
            <person name="Krizsan K."/>
            <person name="Balestrini R."/>
            <person name="Da Silva C."/>
            <person name="Montanini B."/>
            <person name="Hainaut M."/>
            <person name="Levati E."/>
            <person name="Barry K.W."/>
            <person name="Belfiori B."/>
            <person name="Cichocki N."/>
            <person name="Clum A."/>
            <person name="Dockter R.B."/>
            <person name="Fauchery L."/>
            <person name="Guy J."/>
            <person name="Iotti M."/>
            <person name="Le Tacon F."/>
            <person name="Lindquist E.A."/>
            <person name="Lipzen A."/>
            <person name="Malagnac F."/>
            <person name="Mello A."/>
            <person name="Molinier V."/>
            <person name="Miyauchi S."/>
            <person name="Poulain J."/>
            <person name="Riccioni C."/>
            <person name="Rubini A."/>
            <person name="Sitrit Y."/>
            <person name="Splivallo R."/>
            <person name="Traeger S."/>
            <person name="Wang M."/>
            <person name="Zifcakova L."/>
            <person name="Wipf D."/>
            <person name="Zambonelli A."/>
            <person name="Paolocci F."/>
            <person name="Nowrousian M."/>
            <person name="Ottonello S."/>
            <person name="Baldrian P."/>
            <person name="Spatafora J.W."/>
            <person name="Henrissat B."/>
            <person name="Nagy L.G."/>
            <person name="Aury J.M."/>
            <person name="Wincker P."/>
            <person name="Grigoriev I.V."/>
            <person name="Bonfante P."/>
            <person name="Martin F.M."/>
        </authorList>
    </citation>
    <scope>NUCLEOTIDE SEQUENCE [LARGE SCALE GENOMIC DNA]</scope>
    <source>
        <strain evidence="2 3">RN42</strain>
    </source>
</reference>
<sequence>MILWGLNDNSFLFHLWGPRRILFSLYSNTHLGVFMPARFLHSGSLSSFRIPLFLHFLSNDNHDITTTKHHLCSIFCHFVSQYYESTAITIIFRQIEPRKLQNGTLTASKPPPQQPHLTSSSTLHTPRFNTAPAEMQGCHQPSANHGECTV</sequence>
<evidence type="ECO:0000313" key="3">
    <source>
        <dbReference type="Proteomes" id="UP000275078"/>
    </source>
</evidence>
<accession>A0A3N4H9F1</accession>
<proteinExistence type="predicted"/>
<feature type="region of interest" description="Disordered" evidence="1">
    <location>
        <begin position="103"/>
        <end position="150"/>
    </location>
</feature>
<dbReference type="AlphaFoldDB" id="A0A3N4H9F1"/>
<evidence type="ECO:0000256" key="1">
    <source>
        <dbReference type="SAM" id="MobiDB-lite"/>
    </source>
</evidence>
<dbReference type="EMBL" id="ML119948">
    <property type="protein sequence ID" value="RPA71299.1"/>
    <property type="molecule type" value="Genomic_DNA"/>
</dbReference>